<dbReference type="Gene3D" id="3.40.50.280">
    <property type="entry name" value="Cobalamin-binding domain"/>
    <property type="match status" value="1"/>
</dbReference>
<dbReference type="HOGENOM" id="CLU_011543_3_2_9"/>
<reference evidence="2 3" key="1">
    <citation type="journal article" date="2009" name="Stand. Genomic Sci.">
        <title>Complete genome sequence of Desulfotomaculum acetoxidans type strain (5575).</title>
        <authorList>
            <person name="Spring S."/>
            <person name="Lapidus A."/>
            <person name="Schroder M."/>
            <person name="Gleim D."/>
            <person name="Sims D."/>
            <person name="Meincke L."/>
            <person name="Glavina Del Rio T."/>
            <person name="Tice H."/>
            <person name="Copeland A."/>
            <person name="Cheng J.F."/>
            <person name="Lucas S."/>
            <person name="Chen F."/>
            <person name="Nolan M."/>
            <person name="Bruce D."/>
            <person name="Goodwin L."/>
            <person name="Pitluck S."/>
            <person name="Ivanova N."/>
            <person name="Mavromatis K."/>
            <person name="Mikhailova N."/>
            <person name="Pati A."/>
            <person name="Chen A."/>
            <person name="Palaniappan K."/>
            <person name="Land M."/>
            <person name="Hauser L."/>
            <person name="Chang Y.J."/>
            <person name="Jeffries C.D."/>
            <person name="Chain P."/>
            <person name="Saunders E."/>
            <person name="Brettin T."/>
            <person name="Detter J.C."/>
            <person name="Goker M."/>
            <person name="Bristow J."/>
            <person name="Eisen J.A."/>
            <person name="Markowitz V."/>
            <person name="Hugenholtz P."/>
            <person name="Kyrpides N.C."/>
            <person name="Klenk H.P."/>
            <person name="Han C."/>
        </authorList>
    </citation>
    <scope>NUCLEOTIDE SEQUENCE [LARGE SCALE GENOMIC DNA]</scope>
    <source>
        <strain evidence="3">ATCC 49208 / DSM 771 / VKM B-1644</strain>
    </source>
</reference>
<dbReference type="InterPro" id="IPR006638">
    <property type="entry name" value="Elp3/MiaA/NifB-like_rSAM"/>
</dbReference>
<dbReference type="SUPFAM" id="SSF102114">
    <property type="entry name" value="Radical SAM enzymes"/>
    <property type="match status" value="1"/>
</dbReference>
<dbReference type="SFLD" id="SFLDG01082">
    <property type="entry name" value="B12-binding_domain_containing"/>
    <property type="match status" value="1"/>
</dbReference>
<dbReference type="Proteomes" id="UP000002217">
    <property type="component" value="Chromosome"/>
</dbReference>
<dbReference type="InterPro" id="IPR023862">
    <property type="entry name" value="CHP03960_rSAM"/>
</dbReference>
<evidence type="ECO:0000313" key="2">
    <source>
        <dbReference type="EMBL" id="ACV64059.1"/>
    </source>
</evidence>
<dbReference type="eggNOG" id="COG1032">
    <property type="taxonomic scope" value="Bacteria"/>
</dbReference>
<organism evidence="2 3">
    <name type="scientific">Desulfofarcimen acetoxidans (strain ATCC 49208 / DSM 771 / KCTC 5769 / VKM B-1644 / 5575)</name>
    <name type="common">Desulfotomaculum acetoxidans</name>
    <dbReference type="NCBI Taxonomy" id="485916"/>
    <lineage>
        <taxon>Bacteria</taxon>
        <taxon>Bacillati</taxon>
        <taxon>Bacillota</taxon>
        <taxon>Clostridia</taxon>
        <taxon>Eubacteriales</taxon>
        <taxon>Peptococcaceae</taxon>
        <taxon>Desulfofarcimen</taxon>
    </lineage>
</organism>
<dbReference type="InterPro" id="IPR045784">
    <property type="entry name" value="Radical_SAM_N2"/>
</dbReference>
<dbReference type="GO" id="GO:0003824">
    <property type="term" value="F:catalytic activity"/>
    <property type="evidence" value="ECO:0007669"/>
    <property type="project" value="InterPro"/>
</dbReference>
<dbReference type="Gene3D" id="3.80.30.20">
    <property type="entry name" value="tm_1862 like domain"/>
    <property type="match status" value="1"/>
</dbReference>
<dbReference type="GO" id="GO:0051536">
    <property type="term" value="F:iron-sulfur cluster binding"/>
    <property type="evidence" value="ECO:0007669"/>
    <property type="project" value="InterPro"/>
</dbReference>
<gene>
    <name evidence="2" type="ordered locus">Dtox_3328</name>
</gene>
<dbReference type="Pfam" id="PF19864">
    <property type="entry name" value="Radical_SAM_N2"/>
    <property type="match status" value="1"/>
</dbReference>
<dbReference type="CDD" id="cd01335">
    <property type="entry name" value="Radical_SAM"/>
    <property type="match status" value="1"/>
</dbReference>
<feature type="domain" description="Radical SAM core" evidence="1">
    <location>
        <begin position="260"/>
        <end position="495"/>
    </location>
</feature>
<dbReference type="EMBL" id="CP001720">
    <property type="protein sequence ID" value="ACV64059.1"/>
    <property type="molecule type" value="Genomic_DNA"/>
</dbReference>
<dbReference type="SMART" id="SM00729">
    <property type="entry name" value="Elp3"/>
    <property type="match status" value="1"/>
</dbReference>
<protein>
    <submittedName>
        <fullName evidence="2">Radical SAM domain protein</fullName>
    </submittedName>
</protein>
<dbReference type="KEGG" id="dae:Dtox_3328"/>
<name>C8W5Q9_DESAS</name>
<dbReference type="PROSITE" id="PS51918">
    <property type="entry name" value="RADICAL_SAM"/>
    <property type="match status" value="1"/>
</dbReference>
<sequence length="633" mass="71371">MGITSLDKILLKVQKPARYVGGEWNSIRKDWDSVAVKTVFAFPDVYEVGMSHLGMQIIYHVVNSRQDVLMERVFAPWLDMEEQLRQNSLPLFSLESRHPLREFDIIGFTLQYEMSFTNILNMIDLSQVPLRSSQRGDADPFIIAGGPCAYNPEPLSDFIDLFVIGEGEEVIGELLDLYKEWKAGADRAGRADFLRLAAGIRGIYVPSLYQVKYNEDGFLASVEAKMEIPGPPVPARVTKRLLKNFDQAPFPVKPVVPNLGAVHDRMMLEVFRGCTRGCRFCQAGVIYRPVREKKPDTLLRQAEQLARNTGYDEISLTSLSTADYSQVKEVITDLLNRHAGKGINISLPSLRVDAFSLEMARQVQKVRKSGLTFAPEAGTQRLRDVINKGVTEENLIDAVTGAFGAGWSSVKLYFMIGLLTETDEDLDGIVSMARRVVETGLAQRVPRGRLKVTVSAASFVPKAHSAFQWEPQDRLAEIKRKQRYLKEKLRMRGVVFNWHEPEVSFLEAVFARGDRRLGAALEKAWELGCRFDGWTECFKYEKWLEAFRLAGLDPEHYAYRRFAYEDILPWDHIDSGVSKKYLAREHRQALEQSLTGDCRHEKCSGCGLCPSLEVDLEIAGGKSVRAGYNGGAN</sequence>
<evidence type="ECO:0000313" key="3">
    <source>
        <dbReference type="Proteomes" id="UP000002217"/>
    </source>
</evidence>
<dbReference type="STRING" id="485916.Dtox_3328"/>
<dbReference type="PANTHER" id="PTHR42731:SF1">
    <property type="entry name" value="RADICAL SAM DOMAIN PROTEIN"/>
    <property type="match status" value="1"/>
</dbReference>
<keyword evidence="3" id="KW-1185">Reference proteome</keyword>
<dbReference type="PANTHER" id="PTHR42731">
    <property type="entry name" value="SLL1084 PROTEIN"/>
    <property type="match status" value="1"/>
</dbReference>
<dbReference type="InterPro" id="IPR058240">
    <property type="entry name" value="rSAM_sf"/>
</dbReference>
<proteinExistence type="predicted"/>
<dbReference type="SFLD" id="SFLDS00029">
    <property type="entry name" value="Radical_SAM"/>
    <property type="match status" value="1"/>
</dbReference>
<dbReference type="NCBIfam" id="TIGR03960">
    <property type="entry name" value="rSAM_fuse_unch"/>
    <property type="match status" value="1"/>
</dbReference>
<dbReference type="InterPro" id="IPR007197">
    <property type="entry name" value="rSAM"/>
</dbReference>
<dbReference type="Pfam" id="PF04055">
    <property type="entry name" value="Radical_SAM"/>
    <property type="match status" value="1"/>
</dbReference>
<accession>C8W5Q9</accession>
<dbReference type="InterPro" id="IPR023404">
    <property type="entry name" value="rSAM_horseshoe"/>
</dbReference>
<dbReference type="AlphaFoldDB" id="C8W5Q9"/>
<evidence type="ECO:0000259" key="1">
    <source>
        <dbReference type="PROSITE" id="PS51918"/>
    </source>
</evidence>